<evidence type="ECO:0000259" key="6">
    <source>
        <dbReference type="Pfam" id="PF03088"/>
    </source>
</evidence>
<keyword evidence="3" id="KW-0926">Vacuole</keyword>
<evidence type="ECO:0000256" key="3">
    <source>
        <dbReference type="ARBA" id="ARBA00022554"/>
    </source>
</evidence>
<dbReference type="STRING" id="4432.A0A1U7Z621"/>
<dbReference type="OrthoDB" id="1908448at2759"/>
<comment type="subcellular location">
    <subcellularLocation>
        <location evidence="1">Vacuole</location>
    </subcellularLocation>
</comment>
<evidence type="ECO:0000256" key="2">
    <source>
        <dbReference type="ARBA" id="ARBA00009191"/>
    </source>
</evidence>
<dbReference type="Pfam" id="PF03088">
    <property type="entry name" value="Str_synth"/>
    <property type="match status" value="1"/>
</dbReference>
<evidence type="ECO:0000313" key="8">
    <source>
        <dbReference type="RefSeq" id="XP_010246302.1"/>
    </source>
</evidence>
<evidence type="ECO:0000256" key="1">
    <source>
        <dbReference type="ARBA" id="ARBA00004116"/>
    </source>
</evidence>
<dbReference type="GO" id="GO:0016787">
    <property type="term" value="F:hydrolase activity"/>
    <property type="evidence" value="ECO:0000318"/>
    <property type="project" value="GO_Central"/>
</dbReference>
<dbReference type="PANTHER" id="PTHR10426">
    <property type="entry name" value="STRICTOSIDINE SYNTHASE-RELATED"/>
    <property type="match status" value="1"/>
</dbReference>
<keyword evidence="4" id="KW-0732">Signal</keyword>
<dbReference type="KEGG" id="nnu:104589627"/>
<feature type="domain" description="Strictosidine synthase conserved region" evidence="6">
    <location>
        <begin position="126"/>
        <end position="213"/>
    </location>
</feature>
<organism evidence="7 8">
    <name type="scientific">Nelumbo nucifera</name>
    <name type="common">Sacred lotus</name>
    <dbReference type="NCBI Taxonomy" id="4432"/>
    <lineage>
        <taxon>Eukaryota</taxon>
        <taxon>Viridiplantae</taxon>
        <taxon>Streptophyta</taxon>
        <taxon>Embryophyta</taxon>
        <taxon>Tracheophyta</taxon>
        <taxon>Spermatophyta</taxon>
        <taxon>Magnoliopsida</taxon>
        <taxon>Proteales</taxon>
        <taxon>Nelumbonaceae</taxon>
        <taxon>Nelumbo</taxon>
    </lineage>
</organism>
<dbReference type="Gene3D" id="2.120.10.30">
    <property type="entry name" value="TolB, C-terminal domain"/>
    <property type="match status" value="1"/>
</dbReference>
<dbReference type="PANTHER" id="PTHR10426:SF86">
    <property type="entry name" value="PROTEIN STRICTOSIDINE SYNTHASE-LIKE 10-LIKE"/>
    <property type="match status" value="1"/>
</dbReference>
<dbReference type="RefSeq" id="XP_010246302.1">
    <property type="nucleotide sequence ID" value="XM_010248000.1"/>
</dbReference>
<dbReference type="AlphaFoldDB" id="A0A1U7Z621"/>
<dbReference type="InterPro" id="IPR011042">
    <property type="entry name" value="6-blade_b-propeller_TolB-like"/>
</dbReference>
<dbReference type="GO" id="GO:0005773">
    <property type="term" value="C:vacuole"/>
    <property type="evidence" value="ECO:0007669"/>
    <property type="project" value="UniProtKB-SubCell"/>
</dbReference>
<dbReference type="Proteomes" id="UP000189703">
    <property type="component" value="Unplaced"/>
</dbReference>
<protein>
    <submittedName>
        <fullName evidence="8">Protein STRICTOSIDINE SYNTHASE-LIKE 10-like</fullName>
    </submittedName>
</protein>
<gene>
    <name evidence="8" type="primary">LOC104589627</name>
</gene>
<reference evidence="8" key="1">
    <citation type="submission" date="2025-08" db="UniProtKB">
        <authorList>
            <consortium name="RefSeq"/>
        </authorList>
    </citation>
    <scope>IDENTIFICATION</scope>
</reference>
<sequence>MGSQFNHYSRLQLPAGTTGPESLAFDCRGEGPYVGISDGRIIKWNGFVWTNYVITSRFRRNYICDGSNDPRLENICGRPLGLQFNMKTCDLYVADAYYGLIVVGPEQKIPMQLATSAEGIPFYFTNGLDIDQRMGIVYFTDSSTKYQRRDYAGSILSGDKTGRLMRYDPRNREVTVLLTGLAFANGVAISDDGSFVLVTETGTGRILRFWLQGGRAMTSDLFIQLPGQPDNIKTNARGEFWVAVNPFEGGPRFMPNTSSMSITNSQAMRINKYGIVLEVFTGTNGNALAAVSEAQERNENLWIGSVNGPVLVEDTCQFNLTCGIGFNESQILAEACPNCILAVGIKLESKPKFHTSCNVT</sequence>
<dbReference type="SUPFAM" id="SSF63829">
    <property type="entry name" value="Calcium-dependent phosphotriesterase"/>
    <property type="match status" value="1"/>
</dbReference>
<evidence type="ECO:0000256" key="4">
    <source>
        <dbReference type="ARBA" id="ARBA00022729"/>
    </source>
</evidence>
<comment type="similarity">
    <text evidence="2">Belongs to the strictosidine synthase family.</text>
</comment>
<accession>A0A1U7Z621</accession>
<keyword evidence="7" id="KW-1185">Reference proteome</keyword>
<dbReference type="OMA" id="KPKFGWQ"/>
<evidence type="ECO:0000313" key="7">
    <source>
        <dbReference type="Proteomes" id="UP000189703"/>
    </source>
</evidence>
<dbReference type="GeneID" id="104589627"/>
<evidence type="ECO:0000256" key="5">
    <source>
        <dbReference type="ARBA" id="ARBA00023180"/>
    </source>
</evidence>
<proteinExistence type="inferred from homology"/>
<dbReference type="InterPro" id="IPR018119">
    <property type="entry name" value="Strictosidine_synth_cons-reg"/>
</dbReference>
<name>A0A1U7Z621_NELNU</name>
<dbReference type="FunFam" id="2.120.10.30:FF:000032">
    <property type="entry name" value="Protein STRICTOSIDINE SYNTHASE-LIKE 13"/>
    <property type="match status" value="1"/>
</dbReference>
<keyword evidence="5" id="KW-0325">Glycoprotein</keyword>
<dbReference type="InParanoid" id="A0A1U7Z621"/>
<dbReference type="eggNOG" id="KOG1520">
    <property type="taxonomic scope" value="Eukaryota"/>
</dbReference>